<dbReference type="AlphaFoldDB" id="A0A1I7UN12"/>
<evidence type="ECO:0000313" key="3">
    <source>
        <dbReference type="WBParaSite" id="Csp11.Scaffold630.g17611.t2"/>
    </source>
</evidence>
<dbReference type="Proteomes" id="UP000095282">
    <property type="component" value="Unplaced"/>
</dbReference>
<evidence type="ECO:0000313" key="2">
    <source>
        <dbReference type="Proteomes" id="UP000095282"/>
    </source>
</evidence>
<evidence type="ECO:0000256" key="1">
    <source>
        <dbReference type="SAM" id="SignalP"/>
    </source>
</evidence>
<name>A0A1I7UN12_9PELO</name>
<accession>A0A1I7UN12</accession>
<keyword evidence="1" id="KW-0732">Signal</keyword>
<feature type="chain" id="PRO_5009309086" evidence="1">
    <location>
        <begin position="17"/>
        <end position="120"/>
    </location>
</feature>
<dbReference type="eggNOG" id="ENOG502RT7G">
    <property type="taxonomic scope" value="Eukaryota"/>
</dbReference>
<proteinExistence type="predicted"/>
<keyword evidence="2" id="KW-1185">Reference proteome</keyword>
<reference evidence="3" key="1">
    <citation type="submission" date="2016-11" db="UniProtKB">
        <authorList>
            <consortium name="WormBaseParasite"/>
        </authorList>
    </citation>
    <scope>IDENTIFICATION</scope>
</reference>
<sequence length="120" mass="13368">MLTFILFSVIFNIVSSQDNAADLEFSPYVFKHVDIPFKNNNYAKDWFGSDVALVQHPLLAPAKSIKPGNPVALPTIAPLVVKWSDLNNVKVNEQIGQNFEKRVDSHNLVMIILIQTGSTC</sequence>
<protein>
    <submittedName>
        <fullName evidence="3">Secreted protein</fullName>
    </submittedName>
</protein>
<feature type="signal peptide" evidence="1">
    <location>
        <begin position="1"/>
        <end position="16"/>
    </location>
</feature>
<dbReference type="WBParaSite" id="Csp11.Scaffold630.g17611.t2">
    <property type="protein sequence ID" value="Csp11.Scaffold630.g17611.t2"/>
    <property type="gene ID" value="Csp11.Scaffold630.g17611"/>
</dbReference>
<organism evidence="2 3">
    <name type="scientific">Caenorhabditis tropicalis</name>
    <dbReference type="NCBI Taxonomy" id="1561998"/>
    <lineage>
        <taxon>Eukaryota</taxon>
        <taxon>Metazoa</taxon>
        <taxon>Ecdysozoa</taxon>
        <taxon>Nematoda</taxon>
        <taxon>Chromadorea</taxon>
        <taxon>Rhabditida</taxon>
        <taxon>Rhabditina</taxon>
        <taxon>Rhabditomorpha</taxon>
        <taxon>Rhabditoidea</taxon>
        <taxon>Rhabditidae</taxon>
        <taxon>Peloderinae</taxon>
        <taxon>Caenorhabditis</taxon>
    </lineage>
</organism>